<keyword evidence="1" id="KW-0695">RNA-directed DNA polymerase</keyword>
<name>A0A392N2C5_9FABA</name>
<protein>
    <submittedName>
        <fullName evidence="1">RNA-directed DNA polymerase (Reverse transcriptase)</fullName>
    </submittedName>
</protein>
<sequence length="153" mass="17656">MSMKLTSWKANHLSFAGRVTLAKSVMEVIPIYPMMTTIIPKACIEENQRMQRRFIWGDTDQARRYHAVGWHILSKPKTSGGLGLRRLDVMNKACILKFGRKLQTGLKELWCEVLWGKYRRTAEQDGVTARSTDSRLFDPNAMVFKKNSQYTTL</sequence>
<organism evidence="1 2">
    <name type="scientific">Trifolium medium</name>
    <dbReference type="NCBI Taxonomy" id="97028"/>
    <lineage>
        <taxon>Eukaryota</taxon>
        <taxon>Viridiplantae</taxon>
        <taxon>Streptophyta</taxon>
        <taxon>Embryophyta</taxon>
        <taxon>Tracheophyta</taxon>
        <taxon>Spermatophyta</taxon>
        <taxon>Magnoliopsida</taxon>
        <taxon>eudicotyledons</taxon>
        <taxon>Gunneridae</taxon>
        <taxon>Pentapetalae</taxon>
        <taxon>rosids</taxon>
        <taxon>fabids</taxon>
        <taxon>Fabales</taxon>
        <taxon>Fabaceae</taxon>
        <taxon>Papilionoideae</taxon>
        <taxon>50 kb inversion clade</taxon>
        <taxon>NPAAA clade</taxon>
        <taxon>Hologalegina</taxon>
        <taxon>IRL clade</taxon>
        <taxon>Trifolieae</taxon>
        <taxon>Trifolium</taxon>
    </lineage>
</organism>
<dbReference type="GO" id="GO:0003964">
    <property type="term" value="F:RNA-directed DNA polymerase activity"/>
    <property type="evidence" value="ECO:0007669"/>
    <property type="project" value="UniProtKB-KW"/>
</dbReference>
<dbReference type="AlphaFoldDB" id="A0A392N2C5"/>
<accession>A0A392N2C5</accession>
<keyword evidence="2" id="KW-1185">Reference proteome</keyword>
<comment type="caution">
    <text evidence="1">The sequence shown here is derived from an EMBL/GenBank/DDBJ whole genome shotgun (WGS) entry which is preliminary data.</text>
</comment>
<dbReference type="PANTHER" id="PTHR33116">
    <property type="entry name" value="REVERSE TRANSCRIPTASE ZINC-BINDING DOMAIN-CONTAINING PROTEIN-RELATED-RELATED"/>
    <property type="match status" value="1"/>
</dbReference>
<dbReference type="EMBL" id="LXQA010024211">
    <property type="protein sequence ID" value="MCH93118.1"/>
    <property type="molecule type" value="Genomic_DNA"/>
</dbReference>
<keyword evidence="1" id="KW-0548">Nucleotidyltransferase</keyword>
<reference evidence="1 2" key="1">
    <citation type="journal article" date="2018" name="Front. Plant Sci.">
        <title>Red Clover (Trifolium pratense) and Zigzag Clover (T. medium) - A Picture of Genomic Similarities and Differences.</title>
        <authorList>
            <person name="Dluhosova J."/>
            <person name="Istvanek J."/>
            <person name="Nedelnik J."/>
            <person name="Repkova J."/>
        </authorList>
    </citation>
    <scope>NUCLEOTIDE SEQUENCE [LARGE SCALE GENOMIC DNA]</scope>
    <source>
        <strain evidence="2">cv. 10/8</strain>
        <tissue evidence="1">Leaf</tissue>
    </source>
</reference>
<proteinExistence type="predicted"/>
<dbReference type="Proteomes" id="UP000265520">
    <property type="component" value="Unassembled WGS sequence"/>
</dbReference>
<evidence type="ECO:0000313" key="1">
    <source>
        <dbReference type="EMBL" id="MCH93118.1"/>
    </source>
</evidence>
<dbReference type="PANTHER" id="PTHR33116:SF78">
    <property type="entry name" value="OS12G0587133 PROTEIN"/>
    <property type="match status" value="1"/>
</dbReference>
<keyword evidence="1" id="KW-0808">Transferase</keyword>
<evidence type="ECO:0000313" key="2">
    <source>
        <dbReference type="Proteomes" id="UP000265520"/>
    </source>
</evidence>